<dbReference type="CDD" id="cd06728">
    <property type="entry name" value="PDZ2_ZO1-like_ds"/>
    <property type="match status" value="1"/>
</dbReference>
<dbReference type="InterPro" id="IPR027417">
    <property type="entry name" value="P-loop_NTPase"/>
</dbReference>
<feature type="region of interest" description="Disordered" evidence="11">
    <location>
        <begin position="461"/>
        <end position="524"/>
    </location>
</feature>
<dbReference type="PROSITE" id="PS50052">
    <property type="entry name" value="GUANYLATE_KINASE_2"/>
    <property type="match status" value="1"/>
</dbReference>
<dbReference type="InterPro" id="IPR005417">
    <property type="entry name" value="ZO"/>
</dbReference>
<dbReference type="PRINTS" id="PR01599">
    <property type="entry name" value="ZONOCCLUDNS2"/>
</dbReference>
<keyword evidence="15" id="KW-1185">Reference proteome</keyword>
<evidence type="ECO:0000256" key="4">
    <source>
        <dbReference type="ARBA" id="ARBA00022427"/>
    </source>
</evidence>
<dbReference type="SMART" id="SM00228">
    <property type="entry name" value="PDZ"/>
    <property type="match status" value="3"/>
</dbReference>
<dbReference type="GeneTree" id="ENSGT00940000158634"/>
<dbReference type="SMART" id="SM00072">
    <property type="entry name" value="GuKc"/>
    <property type="match status" value="1"/>
</dbReference>
<evidence type="ECO:0000256" key="8">
    <source>
        <dbReference type="ARBA" id="ARBA00022737"/>
    </source>
</evidence>
<keyword evidence="4" id="KW-0796">Tight junction</keyword>
<evidence type="ECO:0000256" key="3">
    <source>
        <dbReference type="ARBA" id="ARBA00007014"/>
    </source>
</evidence>
<dbReference type="Pfam" id="PF00595">
    <property type="entry name" value="PDZ"/>
    <property type="match status" value="3"/>
</dbReference>
<dbReference type="CDD" id="cd06729">
    <property type="entry name" value="PDZ3_ZO1-like_domain"/>
    <property type="match status" value="1"/>
</dbReference>
<feature type="compositionally biased region" description="Polar residues" evidence="11">
    <location>
        <begin position="1211"/>
        <end position="1223"/>
    </location>
</feature>
<feature type="domain" description="PDZ" evidence="13">
    <location>
        <begin position="370"/>
        <end position="448"/>
    </location>
</feature>
<reference evidence="14" key="2">
    <citation type="submission" date="2025-08" db="UniProtKB">
        <authorList>
            <consortium name="Ensembl"/>
        </authorList>
    </citation>
    <scope>IDENTIFICATION</scope>
</reference>
<dbReference type="PROSITE" id="PS50106">
    <property type="entry name" value="PDZ"/>
    <property type="match status" value="3"/>
</dbReference>
<dbReference type="PANTHER" id="PTHR13865:SF26">
    <property type="entry name" value="TIGHT JUNCTION PROTEIN ZO-2"/>
    <property type="match status" value="1"/>
</dbReference>
<dbReference type="GO" id="GO:0005923">
    <property type="term" value="C:bicellular tight junction"/>
    <property type="evidence" value="ECO:0007669"/>
    <property type="project" value="UniProtKB-SubCell"/>
</dbReference>
<dbReference type="GO" id="GO:0045216">
    <property type="term" value="P:cell-cell junction organization"/>
    <property type="evidence" value="ECO:0007669"/>
    <property type="project" value="TreeGrafter"/>
</dbReference>
<dbReference type="FunFam" id="2.30.42.10:FF:000013">
    <property type="entry name" value="Putative tight junction protein ZO-1"/>
    <property type="match status" value="1"/>
</dbReference>
<name>A0AAY4CCU9_9TELE</name>
<feature type="domain" description="PDZ" evidence="13">
    <location>
        <begin position="106"/>
        <end position="193"/>
    </location>
</feature>
<keyword evidence="10" id="KW-0472">Membrane</keyword>
<evidence type="ECO:0000256" key="6">
    <source>
        <dbReference type="ARBA" id="ARBA00022475"/>
    </source>
</evidence>
<feature type="region of interest" description="Disordered" evidence="11">
    <location>
        <begin position="1195"/>
        <end position="1268"/>
    </location>
</feature>
<dbReference type="Gene3D" id="3.40.50.300">
    <property type="entry name" value="P-loop containing nucleotide triphosphate hydrolases"/>
    <property type="match status" value="1"/>
</dbReference>
<dbReference type="InterPro" id="IPR001478">
    <property type="entry name" value="PDZ"/>
</dbReference>
<dbReference type="PRINTS" id="PR01597">
    <property type="entry name" value="ZONOCCLUDNS"/>
</dbReference>
<comment type="similarity">
    <text evidence="3">Belongs to the MAGUK family.</text>
</comment>
<dbReference type="GO" id="GO:0150105">
    <property type="term" value="P:protein localization to cell-cell junction"/>
    <property type="evidence" value="ECO:0007669"/>
    <property type="project" value="TreeGrafter"/>
</dbReference>
<dbReference type="GO" id="GO:0098609">
    <property type="term" value="P:cell-cell adhesion"/>
    <property type="evidence" value="ECO:0007669"/>
    <property type="project" value="TreeGrafter"/>
</dbReference>
<feature type="compositionally biased region" description="Polar residues" evidence="11">
    <location>
        <begin position="207"/>
        <end position="218"/>
    </location>
</feature>
<evidence type="ECO:0000256" key="2">
    <source>
        <dbReference type="ARBA" id="ARBA00004435"/>
    </source>
</evidence>
<dbReference type="SUPFAM" id="SSF50044">
    <property type="entry name" value="SH3-domain"/>
    <property type="match status" value="1"/>
</dbReference>
<evidence type="ECO:0000259" key="13">
    <source>
        <dbReference type="PROSITE" id="PS50106"/>
    </source>
</evidence>
<feature type="compositionally biased region" description="Basic and acidic residues" evidence="11">
    <location>
        <begin position="247"/>
        <end position="257"/>
    </location>
</feature>
<feature type="compositionally biased region" description="Basic and acidic residues" evidence="11">
    <location>
        <begin position="1136"/>
        <end position="1150"/>
    </location>
</feature>
<dbReference type="Ensembl" id="ENSDCDT00010037795.1">
    <property type="protein sequence ID" value="ENSDCDP00010030421.1"/>
    <property type="gene ID" value="ENSDCDG00010019499.1"/>
</dbReference>
<accession>A0AAY4CCU9</accession>
<dbReference type="GO" id="GO:1905605">
    <property type="term" value="P:positive regulation of blood-brain barrier permeability"/>
    <property type="evidence" value="ECO:0007669"/>
    <property type="project" value="TreeGrafter"/>
</dbReference>
<dbReference type="AlphaFoldDB" id="A0AAY4CCU9"/>
<dbReference type="Gene3D" id="2.30.30.40">
    <property type="entry name" value="SH3 Domains"/>
    <property type="match status" value="1"/>
</dbReference>
<feature type="domain" description="Guanylate kinase-like" evidence="12">
    <location>
        <begin position="834"/>
        <end position="936"/>
    </location>
</feature>
<proteinExistence type="inferred from homology"/>
<dbReference type="GO" id="GO:0050839">
    <property type="term" value="F:cell adhesion molecule binding"/>
    <property type="evidence" value="ECO:0007669"/>
    <property type="project" value="TreeGrafter"/>
</dbReference>
<sequence length="1268" mass="141861">MALFTMYIVTKCPPNRTMLKAPSEQARSNSGEKKTLRGTKTQQGEPVLFWDQYGSDLLYSTCSWDSFYWSSEPQYLSISSVRRSLPSLTHVWQTSGMEETVWEQYTVTLQRDSKMGFGIAVSGGRDNPNVGSGETSIIVSDVLKGGPADGLLYENDRVIQVNTMPMDNVPHSFAVQQLRKCGKVAKITVKRSRKVPAQAIKRPPSPSQDSRVYNTSSYYPDDTRSIHSVGDTEPGWQGGNGGPGYPRSRDPSLEKGRGGGYLDPDYDQGYRRERSRGRSMERSPSPDRGYRRDGSRGRALERSSSPEPRYQRERSRGRGTSPGGGSGYGTRRYEPRDEKISRSYSRDNLHEHSPSPSHRNNLEPLEKPVSVMLVKNRPTEEYGLRLGSQIFIKEMTSTGLAARDGNLQEGDIILKINGTVTENLSLSDAGKLIEKSRGKLQLVVQRDRRQILIRLPALVDSDSEPDDMSEIESYHSYSPQDDQRSRQSDLSSHSSNEIPRENTREETHSRAPKMSAMASPFRVPEPLTPPQEEMEEMQVEEPPAAVMTTPKILLRPSPEDEAMYGANTVMVNFLKEDSVGLRLAGGNDVGIFIAGVQEGSPAEKEGLRVGDQILKVNNVDFRGIVREEAVLFLLEIPKGDDVTILAQNKSDVYEDVLVSGRGDSFFIRTHFEYEKETMQSLAFSRGEVFKVVDTLYDGKLGNWLAIRVGKEKQLLEKGIIPNKSRADQMASVQNSQRVVGTDRADFWRLRGQRTGRKKDLRKSREETGSGAIGTRFPAYERVVLREAGFRRPVVLFGPIADAANEKLASELPDEFVIAKTEPKDAGSEKSSGVVRLNTIRQIIEQDKHALLDVTPKAVDTLNYTQWYPIVIFFNPDSKQGIKTMRHRLVPNSSRSARKLYDQAAKLRKSCSYLFTAAIELNSANDAWYGSVKDSIREQQTQAVWVSEGKLEGTEADLEIPDDRMSYLSAMSADYLSMDSRLASDYDDTADEGGVYTDNELEELHNQSVSAISRSSEPVMPEEILRKASPVIRGRLRRIGSREMLNEPRPSPMTTFLPESRPTPMTTFLPEPPKVKTLPQSPVLRGPHDSNHGYESHSSSPTNSDHPRGHDSPGGSKPPPPPVALKPSYTSRLTQPTRDHAQLEKSPEDPSQKSFLGKVRAFEKMDHFARTQRMLELQEAQNARLEIAQKHPDIYAVPLKSQKLDHSRPQPIGSSSRPEPQATPSKLPYADSRPQRPSEDAQEGYRGQPASQTGQGYYIDTQQYQDTEL</sequence>
<keyword evidence="5" id="KW-0728">SH3 domain</keyword>
<evidence type="ECO:0000256" key="11">
    <source>
        <dbReference type="SAM" id="MobiDB-lite"/>
    </source>
</evidence>
<keyword evidence="8" id="KW-0677">Repeat</keyword>
<comment type="subcellular location">
    <subcellularLocation>
        <location evidence="2">Cell junction</location>
        <location evidence="2">Tight junction</location>
    </subcellularLocation>
    <subcellularLocation>
        <location evidence="1">Cell membrane</location>
        <topology evidence="1">Peripheral membrane protein</topology>
        <orientation evidence="1">Cytoplasmic side</orientation>
    </subcellularLocation>
</comment>
<keyword evidence="9" id="KW-0965">Cell junction</keyword>
<feature type="compositionally biased region" description="Basic and acidic residues" evidence="11">
    <location>
        <begin position="268"/>
        <end position="301"/>
    </location>
</feature>
<dbReference type="FunFam" id="2.30.42.10:FF:000009">
    <property type="entry name" value="Putative tight junction protein ZO-1"/>
    <property type="match status" value="1"/>
</dbReference>
<evidence type="ECO:0008006" key="16">
    <source>
        <dbReference type="Google" id="ProtNLM"/>
    </source>
</evidence>
<protein>
    <recommendedName>
        <fullName evidence="16">Tight junction protein ZO-2-like</fullName>
    </recommendedName>
</protein>
<feature type="compositionally biased region" description="Basic and acidic residues" evidence="11">
    <location>
        <begin position="331"/>
        <end position="353"/>
    </location>
</feature>
<reference evidence="14" key="3">
    <citation type="submission" date="2025-09" db="UniProtKB">
        <authorList>
            <consortium name="Ensembl"/>
        </authorList>
    </citation>
    <scope>IDENTIFICATION</scope>
</reference>
<dbReference type="GO" id="GO:0005886">
    <property type="term" value="C:plasma membrane"/>
    <property type="evidence" value="ECO:0007669"/>
    <property type="project" value="UniProtKB-SubCell"/>
</dbReference>
<keyword evidence="7" id="KW-0597">Phosphoprotein</keyword>
<evidence type="ECO:0000313" key="15">
    <source>
        <dbReference type="Proteomes" id="UP000694580"/>
    </source>
</evidence>
<dbReference type="InterPro" id="IPR008144">
    <property type="entry name" value="Guanylate_kin-like_dom"/>
</dbReference>
<evidence type="ECO:0000256" key="9">
    <source>
        <dbReference type="ARBA" id="ARBA00022949"/>
    </source>
</evidence>
<feature type="compositionally biased region" description="Acidic residues" evidence="11">
    <location>
        <begin position="461"/>
        <end position="470"/>
    </location>
</feature>
<dbReference type="InterPro" id="IPR008145">
    <property type="entry name" value="GK/Ca_channel_bsu"/>
</dbReference>
<evidence type="ECO:0000256" key="10">
    <source>
        <dbReference type="ARBA" id="ARBA00023136"/>
    </source>
</evidence>
<dbReference type="Pfam" id="PF07653">
    <property type="entry name" value="SH3_2"/>
    <property type="match status" value="1"/>
</dbReference>
<dbReference type="InterPro" id="IPR005419">
    <property type="entry name" value="ZO-2"/>
</dbReference>
<organism evidence="14 15">
    <name type="scientific">Denticeps clupeoides</name>
    <name type="common">denticle herring</name>
    <dbReference type="NCBI Taxonomy" id="299321"/>
    <lineage>
        <taxon>Eukaryota</taxon>
        <taxon>Metazoa</taxon>
        <taxon>Chordata</taxon>
        <taxon>Craniata</taxon>
        <taxon>Vertebrata</taxon>
        <taxon>Euteleostomi</taxon>
        <taxon>Actinopterygii</taxon>
        <taxon>Neopterygii</taxon>
        <taxon>Teleostei</taxon>
        <taxon>Clupei</taxon>
        <taxon>Clupeiformes</taxon>
        <taxon>Denticipitoidei</taxon>
        <taxon>Denticipitidae</taxon>
        <taxon>Denticeps</taxon>
    </lineage>
</organism>
<dbReference type="SUPFAM" id="SSF50156">
    <property type="entry name" value="PDZ domain-like"/>
    <property type="match status" value="3"/>
</dbReference>
<feature type="compositionally biased region" description="Basic and acidic residues" evidence="11">
    <location>
        <begin position="498"/>
        <end position="509"/>
    </location>
</feature>
<evidence type="ECO:0000313" key="14">
    <source>
        <dbReference type="Ensembl" id="ENSDCDP00010030421.1"/>
    </source>
</evidence>
<dbReference type="Gene3D" id="2.30.42.10">
    <property type="match status" value="3"/>
</dbReference>
<dbReference type="Pfam" id="PF00625">
    <property type="entry name" value="Guanylate_kin"/>
    <property type="match status" value="1"/>
</dbReference>
<evidence type="ECO:0000256" key="1">
    <source>
        <dbReference type="ARBA" id="ARBA00004413"/>
    </source>
</evidence>
<feature type="domain" description="PDZ" evidence="13">
    <location>
        <begin position="568"/>
        <end position="648"/>
    </location>
</feature>
<dbReference type="PANTHER" id="PTHR13865">
    <property type="entry name" value="TIGHT JUNCTION PROTEIN"/>
    <property type="match status" value="1"/>
</dbReference>
<feature type="compositionally biased region" description="Polar residues" evidence="11">
    <location>
        <begin position="1248"/>
        <end position="1268"/>
    </location>
</feature>
<feature type="region of interest" description="Disordered" evidence="11">
    <location>
        <begin position="19"/>
        <end position="40"/>
    </location>
</feature>
<dbReference type="CDD" id="cd06727">
    <property type="entry name" value="PDZ1_ZO1-like"/>
    <property type="match status" value="1"/>
</dbReference>
<feature type="region of interest" description="Disordered" evidence="11">
    <location>
        <begin position="1038"/>
        <end position="1155"/>
    </location>
</feature>
<dbReference type="InterPro" id="IPR036034">
    <property type="entry name" value="PDZ_sf"/>
</dbReference>
<dbReference type="FunFam" id="3.40.50.300:FF:000110">
    <property type="entry name" value="tight junction protein ZO-1 isoform X1"/>
    <property type="match status" value="1"/>
</dbReference>
<evidence type="ECO:0000259" key="12">
    <source>
        <dbReference type="PROSITE" id="PS50052"/>
    </source>
</evidence>
<keyword evidence="6" id="KW-1003">Cell membrane</keyword>
<dbReference type="GO" id="GO:0090557">
    <property type="term" value="P:establishment of endothelial intestinal barrier"/>
    <property type="evidence" value="ECO:0007669"/>
    <property type="project" value="TreeGrafter"/>
</dbReference>
<feature type="compositionally biased region" description="Basic and acidic residues" evidence="11">
    <location>
        <begin position="1085"/>
        <end position="1094"/>
    </location>
</feature>
<dbReference type="InterPro" id="IPR036028">
    <property type="entry name" value="SH3-like_dom_sf"/>
</dbReference>
<dbReference type="Proteomes" id="UP000694580">
    <property type="component" value="Chromosome 11"/>
</dbReference>
<reference evidence="14 15" key="1">
    <citation type="submission" date="2020-06" db="EMBL/GenBank/DDBJ databases">
        <authorList>
            <consortium name="Wellcome Sanger Institute Data Sharing"/>
        </authorList>
    </citation>
    <scope>NUCLEOTIDE SEQUENCE [LARGE SCALE GENOMIC DNA]</scope>
</reference>
<evidence type="ECO:0000256" key="7">
    <source>
        <dbReference type="ARBA" id="ARBA00022553"/>
    </source>
</evidence>
<feature type="region of interest" description="Disordered" evidence="11">
    <location>
        <begin position="192"/>
        <end position="364"/>
    </location>
</feature>
<dbReference type="InterPro" id="IPR001452">
    <property type="entry name" value="SH3_domain"/>
</dbReference>
<gene>
    <name evidence="14" type="primary">tjp2</name>
</gene>
<dbReference type="SUPFAM" id="SSF52540">
    <property type="entry name" value="P-loop containing nucleoside triphosphate hydrolases"/>
    <property type="match status" value="1"/>
</dbReference>
<evidence type="ECO:0000256" key="5">
    <source>
        <dbReference type="ARBA" id="ARBA00022443"/>
    </source>
</evidence>